<sequence length="246" mass="27144">MILMVERGILHNALHNWSRDTDHLDIRTEWAHSAHTPPSQTLNRRLRLWPNPISNVIHDIPLRAESSHGKVGAWWQARHHCSNYYTNSNNNNTKSNNNNANSNNRSEAAIKRYPSKGDNSLHPGEAADKLKLVTRADNGGDTGGVFISGHTSSPLRNLGDATVTPPPPISLRLPGFSILSVSKSIHLWVACRGGGGGRVTLAFWLCGYQSLSSPPGRKANQWRETEAQVYRLSGALRGMRRSPDLA</sequence>
<dbReference type="AlphaFoldDB" id="A0A433TZI9"/>
<keyword evidence="2" id="KW-1185">Reference proteome</keyword>
<organism evidence="1 2">
    <name type="scientific">Elysia chlorotica</name>
    <name type="common">Eastern emerald elysia</name>
    <name type="synonym">Sea slug</name>
    <dbReference type="NCBI Taxonomy" id="188477"/>
    <lineage>
        <taxon>Eukaryota</taxon>
        <taxon>Metazoa</taxon>
        <taxon>Spiralia</taxon>
        <taxon>Lophotrochozoa</taxon>
        <taxon>Mollusca</taxon>
        <taxon>Gastropoda</taxon>
        <taxon>Heterobranchia</taxon>
        <taxon>Euthyneura</taxon>
        <taxon>Panpulmonata</taxon>
        <taxon>Sacoglossa</taxon>
        <taxon>Placobranchoidea</taxon>
        <taxon>Plakobranchidae</taxon>
        <taxon>Elysia</taxon>
    </lineage>
</organism>
<gene>
    <name evidence="1" type="ORF">EGW08_005231</name>
</gene>
<dbReference type="Proteomes" id="UP000271974">
    <property type="component" value="Unassembled WGS sequence"/>
</dbReference>
<dbReference type="EMBL" id="RQTK01000122">
    <property type="protein sequence ID" value="RUS86993.1"/>
    <property type="molecule type" value="Genomic_DNA"/>
</dbReference>
<evidence type="ECO:0000313" key="2">
    <source>
        <dbReference type="Proteomes" id="UP000271974"/>
    </source>
</evidence>
<name>A0A433TZI9_ELYCH</name>
<accession>A0A433TZI9</accession>
<reference evidence="1 2" key="1">
    <citation type="submission" date="2019-01" db="EMBL/GenBank/DDBJ databases">
        <title>A draft genome assembly of the solar-powered sea slug Elysia chlorotica.</title>
        <authorList>
            <person name="Cai H."/>
            <person name="Li Q."/>
            <person name="Fang X."/>
            <person name="Li J."/>
            <person name="Curtis N.E."/>
            <person name="Altenburger A."/>
            <person name="Shibata T."/>
            <person name="Feng M."/>
            <person name="Maeda T."/>
            <person name="Schwartz J.A."/>
            <person name="Shigenobu S."/>
            <person name="Lundholm N."/>
            <person name="Nishiyama T."/>
            <person name="Yang H."/>
            <person name="Hasebe M."/>
            <person name="Li S."/>
            <person name="Pierce S.K."/>
            <person name="Wang J."/>
        </authorList>
    </citation>
    <scope>NUCLEOTIDE SEQUENCE [LARGE SCALE GENOMIC DNA]</scope>
    <source>
        <strain evidence="1">EC2010</strain>
        <tissue evidence="1">Whole organism of an adult</tissue>
    </source>
</reference>
<proteinExistence type="predicted"/>
<evidence type="ECO:0000313" key="1">
    <source>
        <dbReference type="EMBL" id="RUS86993.1"/>
    </source>
</evidence>
<comment type="caution">
    <text evidence="1">The sequence shown here is derived from an EMBL/GenBank/DDBJ whole genome shotgun (WGS) entry which is preliminary data.</text>
</comment>
<protein>
    <submittedName>
        <fullName evidence="1">Uncharacterized protein</fullName>
    </submittedName>
</protein>